<keyword evidence="15" id="KW-1185">Reference proteome</keyword>
<dbReference type="PROSITE" id="PS51674">
    <property type="entry name" value="4FE4S_WBL"/>
    <property type="match status" value="1"/>
</dbReference>
<evidence type="ECO:0000256" key="2">
    <source>
        <dbReference type="ARBA" id="ARBA00004496"/>
    </source>
</evidence>
<comment type="cofactor">
    <cofactor evidence="1">
        <name>[4Fe-4S] cluster</name>
        <dbReference type="ChEBI" id="CHEBI:49883"/>
    </cofactor>
</comment>
<dbReference type="PANTHER" id="PTHR38839">
    <property type="entry name" value="TRANSCRIPTIONAL REGULATOR WHID-RELATED"/>
    <property type="match status" value="1"/>
</dbReference>
<keyword evidence="11" id="KW-0804">Transcription</keyword>
<evidence type="ECO:0000256" key="7">
    <source>
        <dbReference type="ARBA" id="ARBA00023014"/>
    </source>
</evidence>
<comment type="similarity">
    <text evidence="3">Belongs to the WhiB family.</text>
</comment>
<evidence type="ECO:0000256" key="12">
    <source>
        <dbReference type="SAM" id="MobiDB-lite"/>
    </source>
</evidence>
<feature type="domain" description="4Fe-4S Wbl-type" evidence="13">
    <location>
        <begin position="40"/>
        <end position="98"/>
    </location>
</feature>
<gene>
    <name evidence="14" type="ORF">GCM10009858_39270</name>
</gene>
<dbReference type="InterPro" id="IPR003482">
    <property type="entry name" value="Whib"/>
</dbReference>
<keyword evidence="8" id="KW-0805">Transcription regulation</keyword>
<evidence type="ECO:0000256" key="5">
    <source>
        <dbReference type="ARBA" id="ARBA00022723"/>
    </source>
</evidence>
<sequence>MSQNDAPNPQGFGKAQTWVDRTGGPDLADLAPRRWHDRGACNGRSPSLWLDDYAQPAFSFAVAICRTCPVQRTCLAAALVFDDAYGIYGGTTTRQRATLARRLRKGDTLGQVLDDALRYNTSRMRVTKRKRRTSRTRGAA</sequence>
<evidence type="ECO:0000259" key="13">
    <source>
        <dbReference type="PROSITE" id="PS51674"/>
    </source>
</evidence>
<reference evidence="14 15" key="1">
    <citation type="journal article" date="2019" name="Int. J. Syst. Evol. Microbiol.">
        <title>The Global Catalogue of Microorganisms (GCM) 10K type strain sequencing project: providing services to taxonomists for standard genome sequencing and annotation.</title>
        <authorList>
            <consortium name="The Broad Institute Genomics Platform"/>
            <consortium name="The Broad Institute Genome Sequencing Center for Infectious Disease"/>
            <person name="Wu L."/>
            <person name="Ma J."/>
        </authorList>
    </citation>
    <scope>NUCLEOTIDE SEQUENCE [LARGE SCALE GENOMIC DNA]</scope>
    <source>
        <strain evidence="14 15">JCM 16259</strain>
    </source>
</reference>
<evidence type="ECO:0000256" key="1">
    <source>
        <dbReference type="ARBA" id="ARBA00001966"/>
    </source>
</evidence>
<feature type="region of interest" description="Disordered" evidence="12">
    <location>
        <begin position="1"/>
        <end position="20"/>
    </location>
</feature>
<evidence type="ECO:0000313" key="15">
    <source>
        <dbReference type="Proteomes" id="UP001500730"/>
    </source>
</evidence>
<evidence type="ECO:0000256" key="3">
    <source>
        <dbReference type="ARBA" id="ARBA00006597"/>
    </source>
</evidence>
<keyword evidence="5" id="KW-0479">Metal-binding</keyword>
<name>A0ABN3M820_9MICO</name>
<evidence type="ECO:0000256" key="4">
    <source>
        <dbReference type="ARBA" id="ARBA00022485"/>
    </source>
</evidence>
<dbReference type="EMBL" id="BAAARE010000021">
    <property type="protein sequence ID" value="GAA2497142.1"/>
    <property type="molecule type" value="Genomic_DNA"/>
</dbReference>
<keyword evidence="10" id="KW-1015">Disulfide bond</keyword>
<keyword evidence="9" id="KW-0238">DNA-binding</keyword>
<dbReference type="RefSeq" id="WP_344256767.1">
    <property type="nucleotide sequence ID" value="NZ_BAAARE010000021.1"/>
</dbReference>
<accession>A0ABN3M820</accession>
<evidence type="ECO:0000313" key="14">
    <source>
        <dbReference type="EMBL" id="GAA2497142.1"/>
    </source>
</evidence>
<keyword evidence="4" id="KW-0004">4Fe-4S</keyword>
<evidence type="ECO:0000256" key="8">
    <source>
        <dbReference type="ARBA" id="ARBA00023015"/>
    </source>
</evidence>
<comment type="subcellular location">
    <subcellularLocation>
        <location evidence="2">Cytoplasm</location>
    </subcellularLocation>
</comment>
<proteinExistence type="inferred from homology"/>
<dbReference type="Proteomes" id="UP001500730">
    <property type="component" value="Unassembled WGS sequence"/>
</dbReference>
<keyword evidence="6" id="KW-0408">Iron</keyword>
<organism evidence="14 15">
    <name type="scientific">Terrabacter carboxydivorans</name>
    <dbReference type="NCBI Taxonomy" id="619730"/>
    <lineage>
        <taxon>Bacteria</taxon>
        <taxon>Bacillati</taxon>
        <taxon>Actinomycetota</taxon>
        <taxon>Actinomycetes</taxon>
        <taxon>Micrococcales</taxon>
        <taxon>Intrasporangiaceae</taxon>
        <taxon>Terrabacter</taxon>
    </lineage>
</organism>
<protein>
    <recommendedName>
        <fullName evidence="13">4Fe-4S Wbl-type domain-containing protein</fullName>
    </recommendedName>
</protein>
<evidence type="ECO:0000256" key="6">
    <source>
        <dbReference type="ARBA" id="ARBA00023004"/>
    </source>
</evidence>
<keyword evidence="7" id="KW-0411">Iron-sulfur</keyword>
<evidence type="ECO:0000256" key="11">
    <source>
        <dbReference type="ARBA" id="ARBA00023163"/>
    </source>
</evidence>
<evidence type="ECO:0000256" key="9">
    <source>
        <dbReference type="ARBA" id="ARBA00023125"/>
    </source>
</evidence>
<dbReference type="InterPro" id="IPR034768">
    <property type="entry name" value="4FE4S_WBL"/>
</dbReference>
<dbReference type="Pfam" id="PF02467">
    <property type="entry name" value="Whib"/>
    <property type="match status" value="1"/>
</dbReference>
<evidence type="ECO:0000256" key="10">
    <source>
        <dbReference type="ARBA" id="ARBA00023157"/>
    </source>
</evidence>
<comment type="caution">
    <text evidence="14">The sequence shown here is derived from an EMBL/GenBank/DDBJ whole genome shotgun (WGS) entry which is preliminary data.</text>
</comment>